<dbReference type="EMBL" id="UINC01008468">
    <property type="protein sequence ID" value="SVA38108.1"/>
    <property type="molecule type" value="Genomic_DNA"/>
</dbReference>
<protein>
    <submittedName>
        <fullName evidence="2">Uncharacterized protein</fullName>
    </submittedName>
</protein>
<evidence type="ECO:0000256" key="1">
    <source>
        <dbReference type="SAM" id="MobiDB-lite"/>
    </source>
</evidence>
<sequence>MRNISKRETPTERAIRWMDENPEKVEAFRLTPRGAAILAGSRWEIPPTPEEQAERAARAEARRKSGARITRSRPWEHVEEMGGPNFWPLRPN</sequence>
<proteinExistence type="predicted"/>
<accession>A0A381VEA0</accession>
<dbReference type="AlphaFoldDB" id="A0A381VEA0"/>
<gene>
    <name evidence="2" type="ORF">METZ01_LOCUS90962</name>
</gene>
<reference evidence="2" key="1">
    <citation type="submission" date="2018-05" db="EMBL/GenBank/DDBJ databases">
        <authorList>
            <person name="Lanie J.A."/>
            <person name="Ng W.-L."/>
            <person name="Kazmierczak K.M."/>
            <person name="Andrzejewski T.M."/>
            <person name="Davidsen T.M."/>
            <person name="Wayne K.J."/>
            <person name="Tettelin H."/>
            <person name="Glass J.I."/>
            <person name="Rusch D."/>
            <person name="Podicherti R."/>
            <person name="Tsui H.-C.T."/>
            <person name="Winkler M.E."/>
        </authorList>
    </citation>
    <scope>NUCLEOTIDE SEQUENCE</scope>
</reference>
<organism evidence="2">
    <name type="scientific">marine metagenome</name>
    <dbReference type="NCBI Taxonomy" id="408172"/>
    <lineage>
        <taxon>unclassified sequences</taxon>
        <taxon>metagenomes</taxon>
        <taxon>ecological metagenomes</taxon>
    </lineage>
</organism>
<feature type="compositionally biased region" description="Basic and acidic residues" evidence="1">
    <location>
        <begin position="52"/>
        <end position="63"/>
    </location>
</feature>
<name>A0A381VEA0_9ZZZZ</name>
<evidence type="ECO:0000313" key="2">
    <source>
        <dbReference type="EMBL" id="SVA38108.1"/>
    </source>
</evidence>
<feature type="region of interest" description="Disordered" evidence="1">
    <location>
        <begin position="48"/>
        <end position="92"/>
    </location>
</feature>